<feature type="transmembrane region" description="Helical" evidence="6">
    <location>
        <begin position="646"/>
        <end position="670"/>
    </location>
</feature>
<keyword evidence="2 6" id="KW-0812">Transmembrane</keyword>
<feature type="domain" description="G-protein coupled receptors family 2 profile 2" evidence="7">
    <location>
        <begin position="423"/>
        <end position="672"/>
    </location>
</feature>
<dbReference type="Proteomes" id="UP001186944">
    <property type="component" value="Unassembled WGS sequence"/>
</dbReference>
<keyword evidence="3 6" id="KW-1133">Transmembrane helix</keyword>
<proteinExistence type="predicted"/>
<evidence type="ECO:0000256" key="6">
    <source>
        <dbReference type="SAM" id="Phobius"/>
    </source>
</evidence>
<keyword evidence="4 6" id="KW-0472">Membrane</keyword>
<dbReference type="GO" id="GO:0007166">
    <property type="term" value="P:cell surface receptor signaling pathway"/>
    <property type="evidence" value="ECO:0007669"/>
    <property type="project" value="InterPro"/>
</dbReference>
<sequence>MRWACENVINYGEYHALAIPDTFPNINISSENKTYREKKSRIYPNIFCAICVPTQNFTVEYVDTCNVTGFAKNSNDYSLNEFMCGNAPFVYYFYPFKNPFCSACNGVPMMALSPMVPPSFIPSYDRAPGINWFPLLRNLFSIAQDDSALQDERRMTTQQCANNQFFDYYQGRCRNITCFAGKYLNGTECQPLLKITKNLRYSLRMIKEISVSQPMRMIDIVRQVNNHINDFLTLSLITENAVISLTAVKGSEQCSDIISIPNVTYTEVNVELFFQNSVNRRELELKVMNLSRIEINRKVVMTFRSISMSNRSLVFNDSRLCSLARPPIPLMTHTVHYVQYHVAKASQTLLCRQIELSKSEYNISDDRSKLILTKDGIEVDYDQFDVTPEGNMRVCYDYLVEKRYFGHSNQTSPPLNNQLERSLWVLSLICTIISLICLLLGLLVYCIFPVLRTIPGKLIMVLMASLFFTLIFQELSFFMTNPKRGCVIVGIISHFTWMSVFTSMQACNIHMFKVFTSNRPRSNRRGVFLDRTVLLYALYVFILPLFIIITNIGLSEVISNGSLLGYGGIKCFMDNTISVILAFICPVTLICISNIILYLITIRTIHNTPNPSGHDRDRNELSIFMRLASITGISWILQVVDSFLPLTAFSFVATVINSLQGMFVFMAFVLNKRNLEMLREKFKNSKEDDQKSSSLSSGTISKFGNGASQLTKNTKL</sequence>
<keyword evidence="9" id="KW-1185">Reference proteome</keyword>
<dbReference type="InterPro" id="IPR000832">
    <property type="entry name" value="GPCR_2_secretin-like"/>
</dbReference>
<feature type="transmembrane region" description="Helical" evidence="6">
    <location>
        <begin position="491"/>
        <end position="512"/>
    </location>
</feature>
<dbReference type="InterPro" id="IPR017981">
    <property type="entry name" value="GPCR_2-like_7TM"/>
</dbReference>
<feature type="transmembrane region" description="Helical" evidence="6">
    <location>
        <begin position="621"/>
        <end position="640"/>
    </location>
</feature>
<organism evidence="8 9">
    <name type="scientific">Pinctada imbricata</name>
    <name type="common">Atlantic pearl-oyster</name>
    <name type="synonym">Pinctada martensii</name>
    <dbReference type="NCBI Taxonomy" id="66713"/>
    <lineage>
        <taxon>Eukaryota</taxon>
        <taxon>Metazoa</taxon>
        <taxon>Spiralia</taxon>
        <taxon>Lophotrochozoa</taxon>
        <taxon>Mollusca</taxon>
        <taxon>Bivalvia</taxon>
        <taxon>Autobranchia</taxon>
        <taxon>Pteriomorphia</taxon>
        <taxon>Pterioida</taxon>
        <taxon>Pterioidea</taxon>
        <taxon>Pteriidae</taxon>
        <taxon>Pinctada</taxon>
    </lineage>
</organism>
<evidence type="ECO:0000256" key="3">
    <source>
        <dbReference type="ARBA" id="ARBA00022989"/>
    </source>
</evidence>
<gene>
    <name evidence="8" type="ORF">FSP39_012017</name>
</gene>
<dbReference type="GO" id="GO:0004930">
    <property type="term" value="F:G protein-coupled receptor activity"/>
    <property type="evidence" value="ECO:0007669"/>
    <property type="project" value="InterPro"/>
</dbReference>
<evidence type="ECO:0000313" key="8">
    <source>
        <dbReference type="EMBL" id="KAK3097675.1"/>
    </source>
</evidence>
<feature type="transmembrane region" description="Helical" evidence="6">
    <location>
        <begin position="423"/>
        <end position="451"/>
    </location>
</feature>
<dbReference type="InterPro" id="IPR053231">
    <property type="entry name" value="GPCR_LN-TM7"/>
</dbReference>
<evidence type="ECO:0000256" key="1">
    <source>
        <dbReference type="ARBA" id="ARBA00004141"/>
    </source>
</evidence>
<evidence type="ECO:0000256" key="5">
    <source>
        <dbReference type="SAM" id="MobiDB-lite"/>
    </source>
</evidence>
<reference evidence="8" key="1">
    <citation type="submission" date="2019-08" db="EMBL/GenBank/DDBJ databases">
        <title>The improved chromosome-level genome for the pearl oyster Pinctada fucata martensii using PacBio sequencing and Hi-C.</title>
        <authorList>
            <person name="Zheng Z."/>
        </authorList>
    </citation>
    <scope>NUCLEOTIDE SEQUENCE</scope>
    <source>
        <strain evidence="8">ZZ-2019</strain>
        <tissue evidence="8">Adductor muscle</tissue>
    </source>
</reference>
<evidence type="ECO:0000256" key="2">
    <source>
        <dbReference type="ARBA" id="ARBA00022692"/>
    </source>
</evidence>
<feature type="transmembrane region" description="Helical" evidence="6">
    <location>
        <begin position="458"/>
        <end position="479"/>
    </location>
</feature>
<feature type="compositionally biased region" description="Polar residues" evidence="5">
    <location>
        <begin position="698"/>
        <end position="716"/>
    </location>
</feature>
<protein>
    <recommendedName>
        <fullName evidence="7">G-protein coupled receptors family 2 profile 2 domain-containing protein</fullName>
    </recommendedName>
</protein>
<dbReference type="PANTHER" id="PTHR45902">
    <property type="entry name" value="LATROPHILIN RECEPTOR-LIKE PROTEIN A"/>
    <property type="match status" value="1"/>
</dbReference>
<evidence type="ECO:0000259" key="7">
    <source>
        <dbReference type="PROSITE" id="PS50261"/>
    </source>
</evidence>
<feature type="region of interest" description="Disordered" evidence="5">
    <location>
        <begin position="686"/>
        <end position="716"/>
    </location>
</feature>
<feature type="transmembrane region" description="Helical" evidence="6">
    <location>
        <begin position="577"/>
        <end position="600"/>
    </location>
</feature>
<dbReference type="Gene3D" id="1.20.1070.10">
    <property type="entry name" value="Rhodopsin 7-helix transmembrane proteins"/>
    <property type="match status" value="1"/>
</dbReference>
<evidence type="ECO:0000313" key="9">
    <source>
        <dbReference type="Proteomes" id="UP001186944"/>
    </source>
</evidence>
<dbReference type="AlphaFoldDB" id="A0AA88Y8V1"/>
<feature type="transmembrane region" description="Helical" evidence="6">
    <location>
        <begin position="533"/>
        <end position="554"/>
    </location>
</feature>
<dbReference type="Pfam" id="PF00002">
    <property type="entry name" value="7tm_2"/>
    <property type="match status" value="1"/>
</dbReference>
<dbReference type="EMBL" id="VSWD01000007">
    <property type="protein sequence ID" value="KAK3097675.1"/>
    <property type="molecule type" value="Genomic_DNA"/>
</dbReference>
<comment type="caution">
    <text evidence="8">The sequence shown here is derived from an EMBL/GenBank/DDBJ whole genome shotgun (WGS) entry which is preliminary data.</text>
</comment>
<dbReference type="SUPFAM" id="SSF81321">
    <property type="entry name" value="Family A G protein-coupled receptor-like"/>
    <property type="match status" value="1"/>
</dbReference>
<dbReference type="PANTHER" id="PTHR45902:SF1">
    <property type="entry name" value="LATROPHILIN RECEPTOR-LIKE PROTEIN A"/>
    <property type="match status" value="1"/>
</dbReference>
<accession>A0AA88Y8V1</accession>
<evidence type="ECO:0000256" key="4">
    <source>
        <dbReference type="ARBA" id="ARBA00023136"/>
    </source>
</evidence>
<comment type="subcellular location">
    <subcellularLocation>
        <location evidence="1">Membrane</location>
        <topology evidence="1">Multi-pass membrane protein</topology>
    </subcellularLocation>
</comment>
<dbReference type="GO" id="GO:0016020">
    <property type="term" value="C:membrane"/>
    <property type="evidence" value="ECO:0007669"/>
    <property type="project" value="UniProtKB-SubCell"/>
</dbReference>
<dbReference type="CDD" id="cd15039">
    <property type="entry name" value="7tmB3_Methuselah-like"/>
    <property type="match status" value="1"/>
</dbReference>
<name>A0AA88Y8V1_PINIB</name>
<dbReference type="PROSITE" id="PS50261">
    <property type="entry name" value="G_PROTEIN_RECEP_F2_4"/>
    <property type="match status" value="1"/>
</dbReference>